<dbReference type="Proteomes" id="UP000593571">
    <property type="component" value="Unassembled WGS sequence"/>
</dbReference>
<evidence type="ECO:0000313" key="2">
    <source>
        <dbReference type="EMBL" id="KAF6428702.1"/>
    </source>
</evidence>
<gene>
    <name evidence="2" type="ORF">HJG63_020255</name>
</gene>
<reference evidence="2 3" key="1">
    <citation type="journal article" date="2020" name="Nature">
        <title>Six reference-quality genomes reveal evolution of bat adaptations.</title>
        <authorList>
            <person name="Jebb D."/>
            <person name="Huang Z."/>
            <person name="Pippel M."/>
            <person name="Hughes G.M."/>
            <person name="Lavrichenko K."/>
            <person name="Devanna P."/>
            <person name="Winkler S."/>
            <person name="Jermiin L.S."/>
            <person name="Skirmuntt E.C."/>
            <person name="Katzourakis A."/>
            <person name="Burkitt-Gray L."/>
            <person name="Ray D.A."/>
            <person name="Sullivan K.A.M."/>
            <person name="Roscito J.G."/>
            <person name="Kirilenko B.M."/>
            <person name="Davalos L.M."/>
            <person name="Corthals A.P."/>
            <person name="Power M.L."/>
            <person name="Jones G."/>
            <person name="Ransome R.D."/>
            <person name="Dechmann D.K.N."/>
            <person name="Locatelli A.G."/>
            <person name="Puechmaille S.J."/>
            <person name="Fedrigo O."/>
            <person name="Jarvis E.D."/>
            <person name="Hiller M."/>
            <person name="Vernes S.C."/>
            <person name="Myers E.W."/>
            <person name="Teeling E.C."/>
        </authorList>
    </citation>
    <scope>NUCLEOTIDE SEQUENCE [LARGE SCALE GENOMIC DNA]</scope>
    <source>
        <strain evidence="2">MRouAeg1</strain>
        <tissue evidence="2">Muscle</tissue>
    </source>
</reference>
<keyword evidence="3" id="KW-1185">Reference proteome</keyword>
<proteinExistence type="predicted"/>
<comment type="caution">
    <text evidence="2">The sequence shown here is derived from an EMBL/GenBank/DDBJ whole genome shotgun (WGS) entry which is preliminary data.</text>
</comment>
<protein>
    <submittedName>
        <fullName evidence="2">UBX domain protein 8</fullName>
    </submittedName>
</protein>
<sequence>MFHLSSNFRLQRAVDWNSYLNIFIPQVVTVALRCPSGSIPRRRFFKSYSSQVLFDWMTKIGYHTSLYSLFTSFPRRPLEVEGGWSLQDIGITVDTVLNVEEKDPSN</sequence>
<organism evidence="2 3">
    <name type="scientific">Rousettus aegyptiacus</name>
    <name type="common">Egyptian fruit bat</name>
    <name type="synonym">Pteropus aegyptiacus</name>
    <dbReference type="NCBI Taxonomy" id="9407"/>
    <lineage>
        <taxon>Eukaryota</taxon>
        <taxon>Metazoa</taxon>
        <taxon>Chordata</taxon>
        <taxon>Craniata</taxon>
        <taxon>Vertebrata</taxon>
        <taxon>Euteleostomi</taxon>
        <taxon>Mammalia</taxon>
        <taxon>Eutheria</taxon>
        <taxon>Laurasiatheria</taxon>
        <taxon>Chiroptera</taxon>
        <taxon>Yinpterochiroptera</taxon>
        <taxon>Pteropodoidea</taxon>
        <taxon>Pteropodidae</taxon>
        <taxon>Rousettinae</taxon>
        <taxon>Rousettus</taxon>
    </lineage>
</organism>
<dbReference type="PROSITE" id="PS50033">
    <property type="entry name" value="UBX"/>
    <property type="match status" value="1"/>
</dbReference>
<dbReference type="PANTHER" id="PTHR23322">
    <property type="entry name" value="FAS-ASSOCIATED PROTEIN"/>
    <property type="match status" value="1"/>
</dbReference>
<dbReference type="AlphaFoldDB" id="A0A7J8E0P3"/>
<dbReference type="InterPro" id="IPR050730">
    <property type="entry name" value="UBX_domain-protein"/>
</dbReference>
<dbReference type="InterPro" id="IPR001012">
    <property type="entry name" value="UBX_dom"/>
</dbReference>
<dbReference type="EMBL" id="JACASE010000011">
    <property type="protein sequence ID" value="KAF6428702.1"/>
    <property type="molecule type" value="Genomic_DNA"/>
</dbReference>
<evidence type="ECO:0000313" key="3">
    <source>
        <dbReference type="Proteomes" id="UP000593571"/>
    </source>
</evidence>
<feature type="domain" description="UBX" evidence="1">
    <location>
        <begin position="27"/>
        <end position="99"/>
    </location>
</feature>
<dbReference type="Gene3D" id="3.10.20.90">
    <property type="entry name" value="Phosphatidylinositol 3-kinase Catalytic Subunit, Chain A, domain 1"/>
    <property type="match status" value="1"/>
</dbReference>
<dbReference type="PANTHER" id="PTHR23322:SF93">
    <property type="entry name" value="UBX DOMAIN-CONTAINING PROTEIN 8"/>
    <property type="match status" value="1"/>
</dbReference>
<accession>A0A7J8E0P3</accession>
<dbReference type="Pfam" id="PF00789">
    <property type="entry name" value="UBX"/>
    <property type="match status" value="1"/>
</dbReference>
<dbReference type="GO" id="GO:0043130">
    <property type="term" value="F:ubiquitin binding"/>
    <property type="evidence" value="ECO:0007669"/>
    <property type="project" value="TreeGrafter"/>
</dbReference>
<dbReference type="InterPro" id="IPR029071">
    <property type="entry name" value="Ubiquitin-like_domsf"/>
</dbReference>
<dbReference type="SUPFAM" id="SSF54236">
    <property type="entry name" value="Ubiquitin-like"/>
    <property type="match status" value="1"/>
</dbReference>
<evidence type="ECO:0000259" key="1">
    <source>
        <dbReference type="PROSITE" id="PS50033"/>
    </source>
</evidence>
<name>A0A7J8E0P3_ROUAE</name>